<dbReference type="SMART" id="SM00822">
    <property type="entry name" value="PKS_KR"/>
    <property type="match status" value="1"/>
</dbReference>
<dbReference type="SUPFAM" id="SSF51735">
    <property type="entry name" value="NAD(P)-binding Rossmann-fold domains"/>
    <property type="match status" value="1"/>
</dbReference>
<dbReference type="EMBL" id="CP043494">
    <property type="protein sequence ID" value="WNG48623.1"/>
    <property type="molecule type" value="Genomic_DNA"/>
</dbReference>
<dbReference type="Gene3D" id="3.40.50.720">
    <property type="entry name" value="NAD(P)-binding Rossmann-like Domain"/>
    <property type="match status" value="1"/>
</dbReference>
<evidence type="ECO:0000256" key="3">
    <source>
        <dbReference type="RuleBase" id="RU000363"/>
    </source>
</evidence>
<proteinExistence type="inferred from homology"/>
<accession>A0ABY9WZQ7</accession>
<keyword evidence="4" id="KW-0472">Membrane</keyword>
<dbReference type="PRINTS" id="PR00080">
    <property type="entry name" value="SDRFAMILY"/>
</dbReference>
<dbReference type="RefSeq" id="WP_395806269.1">
    <property type="nucleotide sequence ID" value="NZ_CP043494.1"/>
</dbReference>
<dbReference type="PROSITE" id="PS00061">
    <property type="entry name" value="ADH_SHORT"/>
    <property type="match status" value="1"/>
</dbReference>
<gene>
    <name evidence="6" type="ORF">F0U60_34310</name>
</gene>
<dbReference type="PANTHER" id="PTHR44196:SF1">
    <property type="entry name" value="DEHYDROGENASE_REDUCTASE SDR FAMILY MEMBER 7B"/>
    <property type="match status" value="1"/>
</dbReference>
<sequence>MAGRASWGGVGVLGLVGAGLLLGVAARRARRIDLSGRVVVITGGGRGLGLAIAREFLQRGCRLAICGRDGEVIARATEAFRKRGAEVYGEACDASDPVQVDAFVARVLERFGTIDVLVNNAGQCFVGPAVELEPQDVETALRNIFWVHYHPTMAVLPHMRSRRFGRIVNITSIGGKVPTPHQAAYAVGKYAATGWSETLSVELAKEGVYVSTITPPPLSNGAPLHVHFNGRVEEEFQWFTRSLTSPSTSTRAERTARVVVDAAEYGDPERAVSFMSWLSARAQGLAPNLMTRVLALVDCRLPLPGQPGQTSKMRLGSEVLANSRDERVQALGAAAIADERRYLPI</sequence>
<comment type="similarity">
    <text evidence="1 3">Belongs to the short-chain dehydrogenases/reductases (SDR) family.</text>
</comment>
<dbReference type="PANTHER" id="PTHR44196">
    <property type="entry name" value="DEHYDROGENASE/REDUCTASE SDR FAMILY MEMBER 7B"/>
    <property type="match status" value="1"/>
</dbReference>
<evidence type="ECO:0000313" key="7">
    <source>
        <dbReference type="Proteomes" id="UP001611383"/>
    </source>
</evidence>
<evidence type="ECO:0000313" key="6">
    <source>
        <dbReference type="EMBL" id="WNG48623.1"/>
    </source>
</evidence>
<dbReference type="PRINTS" id="PR00081">
    <property type="entry name" value="GDHRDH"/>
</dbReference>
<dbReference type="InterPro" id="IPR036291">
    <property type="entry name" value="NAD(P)-bd_dom_sf"/>
</dbReference>
<evidence type="ECO:0000256" key="4">
    <source>
        <dbReference type="SAM" id="Phobius"/>
    </source>
</evidence>
<dbReference type="Proteomes" id="UP001611383">
    <property type="component" value="Chromosome"/>
</dbReference>
<keyword evidence="7" id="KW-1185">Reference proteome</keyword>
<feature type="transmembrane region" description="Helical" evidence="4">
    <location>
        <begin position="6"/>
        <end position="26"/>
    </location>
</feature>
<dbReference type="InterPro" id="IPR020904">
    <property type="entry name" value="Sc_DH/Rdtase_CS"/>
</dbReference>
<dbReference type="InterPro" id="IPR002347">
    <property type="entry name" value="SDR_fam"/>
</dbReference>
<evidence type="ECO:0000259" key="5">
    <source>
        <dbReference type="SMART" id="SM00822"/>
    </source>
</evidence>
<dbReference type="Pfam" id="PF00106">
    <property type="entry name" value="adh_short"/>
    <property type="match status" value="1"/>
</dbReference>
<dbReference type="CDD" id="cd05233">
    <property type="entry name" value="SDR_c"/>
    <property type="match status" value="1"/>
</dbReference>
<evidence type="ECO:0000256" key="2">
    <source>
        <dbReference type="ARBA" id="ARBA00023002"/>
    </source>
</evidence>
<dbReference type="InterPro" id="IPR057326">
    <property type="entry name" value="KR_dom"/>
</dbReference>
<name>A0ABY9WZQ7_9BACT</name>
<keyword evidence="4" id="KW-1133">Transmembrane helix</keyword>
<reference evidence="6 7" key="1">
    <citation type="submission" date="2019-08" db="EMBL/GenBank/DDBJ databases">
        <title>Archangium and Cystobacter genomes.</title>
        <authorList>
            <person name="Chen I.-C.K."/>
            <person name="Wielgoss S."/>
        </authorList>
    </citation>
    <scope>NUCLEOTIDE SEQUENCE [LARGE SCALE GENOMIC DNA]</scope>
    <source>
        <strain evidence="6 7">Cbm 6</strain>
    </source>
</reference>
<evidence type="ECO:0000256" key="1">
    <source>
        <dbReference type="ARBA" id="ARBA00006484"/>
    </source>
</evidence>
<keyword evidence="2" id="KW-0560">Oxidoreductase</keyword>
<feature type="domain" description="Ketoreductase" evidence="5">
    <location>
        <begin position="37"/>
        <end position="220"/>
    </location>
</feature>
<keyword evidence="4" id="KW-0812">Transmembrane</keyword>
<protein>
    <submittedName>
        <fullName evidence="6">SDR family oxidoreductase</fullName>
    </submittedName>
</protein>
<organism evidence="6 7">
    <name type="scientific">Archangium minus</name>
    <dbReference type="NCBI Taxonomy" id="83450"/>
    <lineage>
        <taxon>Bacteria</taxon>
        <taxon>Pseudomonadati</taxon>
        <taxon>Myxococcota</taxon>
        <taxon>Myxococcia</taxon>
        <taxon>Myxococcales</taxon>
        <taxon>Cystobacterineae</taxon>
        <taxon>Archangiaceae</taxon>
        <taxon>Archangium</taxon>
    </lineage>
</organism>